<name>A0A437SUU9_9LACO</name>
<keyword evidence="3" id="KW-1185">Reference proteome</keyword>
<evidence type="ECO:0000313" key="3">
    <source>
        <dbReference type="Proteomes" id="UP000288291"/>
    </source>
</evidence>
<dbReference type="Proteomes" id="UP000288291">
    <property type="component" value="Unassembled WGS sequence"/>
</dbReference>
<protein>
    <submittedName>
        <fullName evidence="2">Uncharacterized protein</fullName>
    </submittedName>
</protein>
<feature type="transmembrane region" description="Helical" evidence="1">
    <location>
        <begin position="45"/>
        <end position="65"/>
    </location>
</feature>
<dbReference type="RefSeq" id="WP_103660849.1">
    <property type="nucleotide sequence ID" value="NZ_ML136882.1"/>
</dbReference>
<evidence type="ECO:0000256" key="1">
    <source>
        <dbReference type="SAM" id="Phobius"/>
    </source>
</evidence>
<sequence length="221" mass="25320">MNLMNFLIAVSFFIIGVIVGVNFRDKIYAKFDIARKKYNENKKEIIACIIFLLAGILIGVLITLNRKSNSMSLLAEWISGIGTLSAVVVSLWLATGRKSRLKINHGQNFNKFEQKEIYFVAYNLSDEAMTLEFYGVKKIGDKLFERVTEDQPQRVKAGDFQKKSLTLDFIKQKLNIDDDYKGSIVSCFAEPDGTKHCEVINWKEEISKFEKLDQKIKAEKE</sequence>
<dbReference type="AlphaFoldDB" id="A0A437SUU9"/>
<keyword evidence="1" id="KW-0812">Transmembrane</keyword>
<feature type="transmembrane region" description="Helical" evidence="1">
    <location>
        <begin position="6"/>
        <end position="24"/>
    </location>
</feature>
<reference evidence="2 3" key="1">
    <citation type="submission" date="2018-12" db="EMBL/GenBank/DDBJ databases">
        <authorList>
            <person name="Meng J."/>
        </authorList>
    </citation>
    <scope>NUCLEOTIDE SEQUENCE [LARGE SCALE GENOMIC DNA]</scope>
    <source>
        <strain evidence="2 3">HT111-2</strain>
    </source>
</reference>
<gene>
    <name evidence="2" type="ORF">EJK17_06215</name>
</gene>
<accession>A0A437SUU9</accession>
<comment type="caution">
    <text evidence="2">The sequence shown here is derived from an EMBL/GenBank/DDBJ whole genome shotgun (WGS) entry which is preliminary data.</text>
</comment>
<keyword evidence="1" id="KW-0472">Membrane</keyword>
<dbReference type="EMBL" id="RXIA01000014">
    <property type="protein sequence ID" value="RVU70713.1"/>
    <property type="molecule type" value="Genomic_DNA"/>
</dbReference>
<keyword evidence="1" id="KW-1133">Transmembrane helix</keyword>
<feature type="transmembrane region" description="Helical" evidence="1">
    <location>
        <begin position="77"/>
        <end position="95"/>
    </location>
</feature>
<evidence type="ECO:0000313" key="2">
    <source>
        <dbReference type="EMBL" id="RVU70713.1"/>
    </source>
</evidence>
<organism evidence="2 3">
    <name type="scientific">Lactobacillus xujianguonis</name>
    <dbReference type="NCBI Taxonomy" id="2495899"/>
    <lineage>
        <taxon>Bacteria</taxon>
        <taxon>Bacillati</taxon>
        <taxon>Bacillota</taxon>
        <taxon>Bacilli</taxon>
        <taxon>Lactobacillales</taxon>
        <taxon>Lactobacillaceae</taxon>
        <taxon>Lactobacillus</taxon>
    </lineage>
</organism>
<proteinExistence type="predicted"/>